<evidence type="ECO:0008006" key="4">
    <source>
        <dbReference type="Google" id="ProtNLM"/>
    </source>
</evidence>
<comment type="caution">
    <text evidence="2">The sequence shown here is derived from an EMBL/GenBank/DDBJ whole genome shotgun (WGS) entry which is preliminary data.</text>
</comment>
<keyword evidence="1" id="KW-0732">Signal</keyword>
<evidence type="ECO:0000313" key="3">
    <source>
        <dbReference type="Proteomes" id="UP000241764"/>
    </source>
</evidence>
<accession>A0A2P7AXG7</accession>
<organism evidence="2 3">
    <name type="scientific">Phyllobacterium sophorae</name>
    <dbReference type="NCBI Taxonomy" id="1520277"/>
    <lineage>
        <taxon>Bacteria</taxon>
        <taxon>Pseudomonadati</taxon>
        <taxon>Pseudomonadota</taxon>
        <taxon>Alphaproteobacteria</taxon>
        <taxon>Hyphomicrobiales</taxon>
        <taxon>Phyllobacteriaceae</taxon>
        <taxon>Phyllobacterium</taxon>
    </lineage>
</organism>
<dbReference type="AlphaFoldDB" id="A0A2P7AXG7"/>
<sequence>MFESLSKLPTIMTILMMVVISPALAQTADTGRTISETIKTLDRGTVWKRVGQIPLSFPAFHPQGMVKIGDFFYITSVEITTPTKKYDKPQDGYDRDKGKGVGHLFKVDSKGNLVEDVILGDGSIYHPGGIDFDGEAIFVPVAEYRPNSASIIYKVDPQTMRPQEVFRYHDHLGGVIHDREKRTLNAVSWGSRRFYAFTLGDNGQVTNAGVDPGQLAKLNPSHYIDYQDCKYLGHSEMLCGGLTSYQIKKDGPKFALGGLEIVNLASGLPVYQMPVQLWTQSGLPMTQNPFWIETTDNGLMAYFAPEDDQSTIYIYEVQGK</sequence>
<dbReference type="RefSeq" id="WP_106667094.1">
    <property type="nucleotide sequence ID" value="NZ_PGGM01000017.1"/>
</dbReference>
<dbReference type="Pfam" id="PF20055">
    <property type="entry name" value="DUF6454"/>
    <property type="match status" value="1"/>
</dbReference>
<protein>
    <recommendedName>
        <fullName evidence="4">Phytase-like domain-containing protein</fullName>
    </recommendedName>
</protein>
<reference evidence="3" key="1">
    <citation type="submission" date="2017-11" db="EMBL/GenBank/DDBJ databases">
        <authorList>
            <person name="Kuznetsova I."/>
            <person name="Sazanova A."/>
            <person name="Chirak E."/>
            <person name="Safronova V."/>
            <person name="Willems A."/>
        </authorList>
    </citation>
    <scope>NUCLEOTIDE SEQUENCE [LARGE SCALE GENOMIC DNA]</scope>
    <source>
        <strain evidence="3">CCBAU 03422</strain>
    </source>
</reference>
<dbReference type="Proteomes" id="UP000241764">
    <property type="component" value="Unassembled WGS sequence"/>
</dbReference>
<dbReference type="OrthoDB" id="7064788at2"/>
<feature type="signal peptide" evidence="1">
    <location>
        <begin position="1"/>
        <end position="25"/>
    </location>
</feature>
<keyword evidence="3" id="KW-1185">Reference proteome</keyword>
<dbReference type="SUPFAM" id="SSF63825">
    <property type="entry name" value="YWTD domain"/>
    <property type="match status" value="1"/>
</dbReference>
<gene>
    <name evidence="2" type="ORF">CU103_26870</name>
</gene>
<dbReference type="EMBL" id="PGGM01000017">
    <property type="protein sequence ID" value="PSH58908.1"/>
    <property type="molecule type" value="Genomic_DNA"/>
</dbReference>
<name>A0A2P7AXG7_9HYPH</name>
<dbReference type="InterPro" id="IPR046312">
    <property type="entry name" value="DUF6454"/>
</dbReference>
<evidence type="ECO:0000256" key="1">
    <source>
        <dbReference type="SAM" id="SignalP"/>
    </source>
</evidence>
<feature type="chain" id="PRO_5015181523" description="Phytase-like domain-containing protein" evidence="1">
    <location>
        <begin position="26"/>
        <end position="320"/>
    </location>
</feature>
<proteinExistence type="predicted"/>
<evidence type="ECO:0000313" key="2">
    <source>
        <dbReference type="EMBL" id="PSH58908.1"/>
    </source>
</evidence>